<name>A0A0C1VU49_9VIBR</name>
<organism evidence="1 2">
    <name type="scientific">Vibrio owensii CAIM 1854 = LMG 25443</name>
    <dbReference type="NCBI Taxonomy" id="1229493"/>
    <lineage>
        <taxon>Bacteria</taxon>
        <taxon>Pseudomonadati</taxon>
        <taxon>Pseudomonadota</taxon>
        <taxon>Gammaproteobacteria</taxon>
        <taxon>Vibrionales</taxon>
        <taxon>Vibrionaceae</taxon>
        <taxon>Vibrio</taxon>
    </lineage>
</organism>
<dbReference type="PATRIC" id="fig|1229493.5.peg.1233"/>
<dbReference type="AlphaFoldDB" id="A0A0C1VU49"/>
<reference evidence="1 2" key="1">
    <citation type="submission" date="2014-07" db="EMBL/GenBank/DDBJ databases">
        <title>Unique and conserved regions in Vibrio harveyi and related species in comparison with the shrimp pathogen Vibrio harveyi CAIM 1792.</title>
        <authorList>
            <person name="Espinoza-Valles I."/>
            <person name="Vora G."/>
            <person name="Leekitcharoenphon P."/>
            <person name="Ussery D."/>
            <person name="Hoj L."/>
            <person name="Gomez-Gil B."/>
        </authorList>
    </citation>
    <scope>NUCLEOTIDE SEQUENCE [LARGE SCALE GENOMIC DNA]</scope>
    <source>
        <strain evidence="2">CAIM 1854 / LMG 25443</strain>
    </source>
</reference>
<evidence type="ECO:0000313" key="1">
    <source>
        <dbReference type="EMBL" id="KIF53383.1"/>
    </source>
</evidence>
<gene>
    <name evidence="1" type="ORF">H735_10715</name>
</gene>
<comment type="caution">
    <text evidence="1">The sequence shown here is derived from an EMBL/GenBank/DDBJ whole genome shotgun (WGS) entry which is preliminary data.</text>
</comment>
<proteinExistence type="predicted"/>
<evidence type="ECO:0000313" key="2">
    <source>
        <dbReference type="Proteomes" id="UP000031586"/>
    </source>
</evidence>
<sequence>MMITNTLNSARPASTLAEHFMLKNANVIDETEASEVLDQVESLPYGRGNVNERLEIGVGDRQPFYNVVKFRDESILTAIPDNAGINHLVALKETKHMINARYFRDEFMRQCMTNKPFICESEVPTMSETEREDAVEAVLDRAEKALGSDSDLYRLLNLALVQCMESEHQAQFATQAKALGLI</sequence>
<dbReference type="RefSeq" id="WP_020194585.1">
    <property type="nucleotide sequence ID" value="NZ_BAOH01000005.1"/>
</dbReference>
<protein>
    <submittedName>
        <fullName evidence="1">Uncharacterized protein</fullName>
    </submittedName>
</protein>
<dbReference type="Proteomes" id="UP000031586">
    <property type="component" value="Unassembled WGS sequence"/>
</dbReference>
<dbReference type="EMBL" id="JPRD01000015">
    <property type="protein sequence ID" value="KIF53383.1"/>
    <property type="molecule type" value="Genomic_DNA"/>
</dbReference>
<accession>A0A0C1VU49</accession>